<dbReference type="GO" id="GO:0016787">
    <property type="term" value="F:hydrolase activity"/>
    <property type="evidence" value="ECO:0007669"/>
    <property type="project" value="InterPro"/>
</dbReference>
<feature type="domain" description="Amidohydrolase-related" evidence="2">
    <location>
        <begin position="186"/>
        <end position="329"/>
    </location>
</feature>
<accession>A0A9P8TGT2</accession>
<dbReference type="Proteomes" id="UP000788993">
    <property type="component" value="Unassembled WGS sequence"/>
</dbReference>
<dbReference type="InterPro" id="IPR006680">
    <property type="entry name" value="Amidohydro-rel"/>
</dbReference>
<dbReference type="AlphaFoldDB" id="A0A9P8TGT2"/>
<comment type="similarity">
    <text evidence="1">Belongs to the metallo-dependent hydrolases superfamily.</text>
</comment>
<reference evidence="3" key="2">
    <citation type="submission" date="2021-01" db="EMBL/GenBank/DDBJ databases">
        <authorList>
            <person name="Schikora-Tamarit M.A."/>
        </authorList>
    </citation>
    <scope>NUCLEOTIDE SEQUENCE</scope>
    <source>
        <strain evidence="3">NCAIM Y.01608</strain>
    </source>
</reference>
<organism evidence="3 4">
    <name type="scientific">Ogataea polymorpha</name>
    <dbReference type="NCBI Taxonomy" id="460523"/>
    <lineage>
        <taxon>Eukaryota</taxon>
        <taxon>Fungi</taxon>
        <taxon>Dikarya</taxon>
        <taxon>Ascomycota</taxon>
        <taxon>Saccharomycotina</taxon>
        <taxon>Pichiomycetes</taxon>
        <taxon>Pichiales</taxon>
        <taxon>Pichiaceae</taxon>
        <taxon>Ogataea</taxon>
    </lineage>
</organism>
<protein>
    <recommendedName>
        <fullName evidence="2">Amidohydrolase-related domain-containing protein</fullName>
    </recommendedName>
</protein>
<evidence type="ECO:0000313" key="4">
    <source>
        <dbReference type="Proteomes" id="UP000788993"/>
    </source>
</evidence>
<dbReference type="SUPFAM" id="SSF51556">
    <property type="entry name" value="Metallo-dependent hydrolases"/>
    <property type="match status" value="1"/>
</dbReference>
<evidence type="ECO:0000259" key="2">
    <source>
        <dbReference type="Pfam" id="PF04909"/>
    </source>
</evidence>
<dbReference type="PANTHER" id="PTHR43569:SF2">
    <property type="entry name" value="AMIDOHYDROLASE-RELATED DOMAIN-CONTAINING PROTEIN"/>
    <property type="match status" value="1"/>
</dbReference>
<comment type="caution">
    <text evidence="3">The sequence shown here is derived from an EMBL/GenBank/DDBJ whole genome shotgun (WGS) entry which is preliminary data.</text>
</comment>
<proteinExistence type="inferred from homology"/>
<dbReference type="InterPro" id="IPR032466">
    <property type="entry name" value="Metal_Hydrolase"/>
</dbReference>
<dbReference type="Gene3D" id="3.20.20.140">
    <property type="entry name" value="Metal-dependent hydrolases"/>
    <property type="match status" value="1"/>
</dbReference>
<dbReference type="Pfam" id="PF04909">
    <property type="entry name" value="Amidohydro_2"/>
    <property type="match status" value="1"/>
</dbReference>
<gene>
    <name evidence="3" type="ORF">OGATHE_000750</name>
</gene>
<sequence length="333" mass="38251">MEKIDLIDAHVHLYDEENLSSLRWMDKSLPISCEHTVTEYLVQNWNQGTSRFNFKGIIYIESDVKTELSSGLEGFTPAVRELKFVIEQSVKEEGSILAIVPWAPVPLGPQILELYIDKLFEDINPRKISLIKGFRFLLQDKPDGIMVSKKFIESIKWMAKNKLVFELGIDFHRRGDGQYREVCVLFESVKNATFVIDHFGKPNLALDGFSGNLEAWKRSMYNIHETAVKNNNAVYMKLSGLFSELDKHAENISYEEIVQRATPYFEYALQTFGPARVIWGSDWPVCKLNGGETAFPLWRNLTMDILNNLEASDDEKQRVFSINAVDAYNIHVN</sequence>
<dbReference type="InterPro" id="IPR052350">
    <property type="entry name" value="Metallo-dep_Lactonases"/>
</dbReference>
<dbReference type="EMBL" id="JAEUBD010000095">
    <property type="protein sequence ID" value="KAH3678095.1"/>
    <property type="molecule type" value="Genomic_DNA"/>
</dbReference>
<evidence type="ECO:0000256" key="1">
    <source>
        <dbReference type="ARBA" id="ARBA00038310"/>
    </source>
</evidence>
<dbReference type="PANTHER" id="PTHR43569">
    <property type="entry name" value="AMIDOHYDROLASE"/>
    <property type="match status" value="1"/>
</dbReference>
<keyword evidence="4" id="KW-1185">Reference proteome</keyword>
<evidence type="ECO:0000313" key="3">
    <source>
        <dbReference type="EMBL" id="KAH3678095.1"/>
    </source>
</evidence>
<dbReference type="OrthoDB" id="2135488at2759"/>
<reference evidence="3" key="1">
    <citation type="journal article" date="2021" name="Open Biol.">
        <title>Shared evolutionary footprints suggest mitochondrial oxidative damage underlies multiple complex I losses in fungi.</title>
        <authorList>
            <person name="Schikora-Tamarit M.A."/>
            <person name="Marcet-Houben M."/>
            <person name="Nosek J."/>
            <person name="Gabaldon T."/>
        </authorList>
    </citation>
    <scope>NUCLEOTIDE SEQUENCE</scope>
    <source>
        <strain evidence="3">NCAIM Y.01608</strain>
    </source>
</reference>
<name>A0A9P8TGT2_9ASCO</name>